<evidence type="ECO:0000313" key="7">
    <source>
        <dbReference type="EMBL" id="AAS52915.2"/>
    </source>
</evidence>
<evidence type="ECO:0000256" key="2">
    <source>
        <dbReference type="ARBA" id="ARBA00010199"/>
    </source>
</evidence>
<dbReference type="RefSeq" id="NP_985091.2">
    <property type="nucleotide sequence ID" value="NM_210445.2"/>
</dbReference>
<evidence type="ECO:0000256" key="3">
    <source>
        <dbReference type="ARBA" id="ARBA00022692"/>
    </source>
</evidence>
<feature type="transmembrane region" description="Helical" evidence="6">
    <location>
        <begin position="207"/>
        <end position="225"/>
    </location>
</feature>
<comment type="similarity">
    <text evidence="2">Belongs to the multi antimicrobial extrusion (MATE) (TC 2.A.66.1) family.</text>
</comment>
<dbReference type="NCBIfam" id="TIGR00797">
    <property type="entry name" value="matE"/>
    <property type="match status" value="1"/>
</dbReference>
<reference evidence="7 8" key="1">
    <citation type="journal article" date="2004" name="Science">
        <title>The Ashbya gossypii genome as a tool for mapping the ancient Saccharomyces cerevisiae genome.</title>
        <authorList>
            <person name="Dietrich F.S."/>
            <person name="Voegeli S."/>
            <person name="Brachat S."/>
            <person name="Lerch A."/>
            <person name="Gates K."/>
            <person name="Steiner S."/>
            <person name="Mohr C."/>
            <person name="Pohlmann R."/>
            <person name="Luedi P."/>
            <person name="Choi S."/>
            <person name="Wing R.A."/>
            <person name="Flavier A."/>
            <person name="Gaffney T.D."/>
            <person name="Philippsen P."/>
        </authorList>
    </citation>
    <scope>NUCLEOTIDE SEQUENCE [LARGE SCALE GENOMIC DNA]</scope>
    <source>
        <strain evidence="8">ATCC 10895 / CBS 109.51 / FGSC 9923 / NRRL Y-1056</strain>
    </source>
</reference>
<dbReference type="STRING" id="284811.Q756M0"/>
<feature type="transmembrane region" description="Helical" evidence="6">
    <location>
        <begin position="340"/>
        <end position="366"/>
    </location>
</feature>
<feature type="transmembrane region" description="Helical" evidence="6">
    <location>
        <begin position="573"/>
        <end position="592"/>
    </location>
</feature>
<dbReference type="FunCoup" id="Q756M0">
    <property type="interactions" value="152"/>
</dbReference>
<feature type="transmembrane region" description="Helical" evidence="6">
    <location>
        <begin position="281"/>
        <end position="298"/>
    </location>
</feature>
<dbReference type="eggNOG" id="KOG1347">
    <property type="taxonomic scope" value="Eukaryota"/>
</dbReference>
<dbReference type="InterPro" id="IPR045069">
    <property type="entry name" value="MATE_euk"/>
</dbReference>
<dbReference type="KEGG" id="ago:AGOS_AER234W"/>
<name>Q756M0_EREGS</name>
<feature type="transmembrane region" description="Helical" evidence="6">
    <location>
        <begin position="168"/>
        <end position="187"/>
    </location>
</feature>
<evidence type="ECO:0000256" key="6">
    <source>
        <dbReference type="SAM" id="Phobius"/>
    </source>
</evidence>
<dbReference type="GeneID" id="4621301"/>
<comment type="subcellular location">
    <subcellularLocation>
        <location evidence="1">Membrane</location>
        <topology evidence="1">Multi-pass membrane protein</topology>
    </subcellularLocation>
</comment>
<feature type="transmembrane region" description="Helical" evidence="6">
    <location>
        <begin position="505"/>
        <end position="522"/>
    </location>
</feature>
<dbReference type="GO" id="GO:0016020">
    <property type="term" value="C:membrane"/>
    <property type="evidence" value="ECO:0000318"/>
    <property type="project" value="GO_Central"/>
</dbReference>
<keyword evidence="8" id="KW-1185">Reference proteome</keyword>
<accession>Q756M0</accession>
<keyword evidence="3 6" id="KW-0812">Transmembrane</keyword>
<dbReference type="Pfam" id="PF01554">
    <property type="entry name" value="MatE"/>
    <property type="match status" value="2"/>
</dbReference>
<dbReference type="GO" id="GO:0042910">
    <property type="term" value="F:xenobiotic transmembrane transporter activity"/>
    <property type="evidence" value="ECO:0007669"/>
    <property type="project" value="InterPro"/>
</dbReference>
<dbReference type="OrthoDB" id="2126698at2759"/>
<dbReference type="InParanoid" id="Q756M0"/>
<reference evidence="8" key="2">
    <citation type="journal article" date="2013" name="G3 (Bethesda)">
        <title>Genomes of Ashbya fungi isolated from insects reveal four mating-type loci, numerous translocations, lack of transposons, and distinct gene duplications.</title>
        <authorList>
            <person name="Dietrich F.S."/>
            <person name="Voegeli S."/>
            <person name="Kuo S."/>
            <person name="Philippsen P."/>
        </authorList>
    </citation>
    <scope>GENOME REANNOTATION</scope>
    <source>
        <strain evidence="8">ATCC 10895 / CBS 109.51 / FGSC 9923 / NRRL Y-1056</strain>
    </source>
</reference>
<dbReference type="GO" id="GO:0015297">
    <property type="term" value="F:antiporter activity"/>
    <property type="evidence" value="ECO:0007669"/>
    <property type="project" value="InterPro"/>
</dbReference>
<dbReference type="HOGENOM" id="CLU_012893_1_2_1"/>
<dbReference type="EMBL" id="AE016818">
    <property type="protein sequence ID" value="AAS52915.2"/>
    <property type="molecule type" value="Genomic_DNA"/>
</dbReference>
<evidence type="ECO:0000256" key="5">
    <source>
        <dbReference type="ARBA" id="ARBA00023136"/>
    </source>
</evidence>
<feature type="transmembrane region" description="Helical" evidence="6">
    <location>
        <begin position="543"/>
        <end position="561"/>
    </location>
</feature>
<feature type="transmembrane region" description="Helical" evidence="6">
    <location>
        <begin position="237"/>
        <end position="261"/>
    </location>
</feature>
<dbReference type="AlphaFoldDB" id="Q756M0"/>
<dbReference type="PANTHER" id="PTHR11206">
    <property type="entry name" value="MULTIDRUG RESISTANCE PROTEIN"/>
    <property type="match status" value="1"/>
</dbReference>
<dbReference type="CDD" id="cd13132">
    <property type="entry name" value="MATE_eukaryotic"/>
    <property type="match status" value="1"/>
</dbReference>
<dbReference type="GO" id="GO:1990961">
    <property type="term" value="P:xenobiotic detoxification by transmembrane export across the plasma membrane"/>
    <property type="evidence" value="ECO:0007669"/>
    <property type="project" value="InterPro"/>
</dbReference>
<keyword evidence="5 6" id="KW-0472">Membrane</keyword>
<dbReference type="InterPro" id="IPR002528">
    <property type="entry name" value="MATE_fam"/>
</dbReference>
<dbReference type="OMA" id="WFFVWKL"/>
<keyword evidence="4 6" id="KW-1133">Transmembrane helix</keyword>
<evidence type="ECO:0000256" key="1">
    <source>
        <dbReference type="ARBA" id="ARBA00004141"/>
    </source>
</evidence>
<organism evidence="7 8">
    <name type="scientific">Eremothecium gossypii (strain ATCC 10895 / CBS 109.51 / FGSC 9923 / NRRL Y-1056)</name>
    <name type="common">Yeast</name>
    <name type="synonym">Ashbya gossypii</name>
    <dbReference type="NCBI Taxonomy" id="284811"/>
    <lineage>
        <taxon>Eukaryota</taxon>
        <taxon>Fungi</taxon>
        <taxon>Dikarya</taxon>
        <taxon>Ascomycota</taxon>
        <taxon>Saccharomycotina</taxon>
        <taxon>Saccharomycetes</taxon>
        <taxon>Saccharomycetales</taxon>
        <taxon>Saccharomycetaceae</taxon>
        <taxon>Eremothecium</taxon>
    </lineage>
</organism>
<evidence type="ECO:0000313" key="8">
    <source>
        <dbReference type="Proteomes" id="UP000000591"/>
    </source>
</evidence>
<dbReference type="Proteomes" id="UP000000591">
    <property type="component" value="Chromosome V"/>
</dbReference>
<evidence type="ECO:0000256" key="4">
    <source>
        <dbReference type="ARBA" id="ARBA00022989"/>
    </source>
</evidence>
<dbReference type="GO" id="GO:0022857">
    <property type="term" value="F:transmembrane transporter activity"/>
    <property type="evidence" value="ECO:0000318"/>
    <property type="project" value="GO_Central"/>
</dbReference>
<feature type="transmembrane region" description="Helical" evidence="6">
    <location>
        <begin position="310"/>
        <end position="334"/>
    </location>
</feature>
<proteinExistence type="inferred from homology"/>
<feature type="transmembrane region" description="Helical" evidence="6">
    <location>
        <begin position="472"/>
        <end position="493"/>
    </location>
</feature>
<protein>
    <submittedName>
        <fullName evidence="7">AER234Wp</fullName>
    </submittedName>
</protein>
<gene>
    <name evidence="7" type="ORF">AGOS_AER234W</name>
</gene>
<sequence>MTKQFTHTADEQRSSVVYSNSIGKGGLFQPRDYIGAKTTTAAEDEVTNLLGDLEQCNGRYVPMQAHGGHDESDLTPFGTPSHRRTLSMQQSLLEQERELLIDNKLYDARHGSDCAISLVASECGSGNGALLSEQEAQNVMSAWEHAIESGKTITTSYKRESTVLTKNALPLVATFILQNSLSLASVFSVSHLGTKELGGITLGSMTANITGFAAIQGLCTCLDTLCSQAYGARNYTLVGLLLQRCCIISLLVFAPVVWLWVCYSEQVLGYLVSDPELCLFAAKYLRIVAAGLPAFILFECGKRYLQCQGIFHASTIVLLFCAPANAFLNYLLVWNSKVGIGYLGAPVSVVLNYWLMVLGLLLYTIFTKSEIQPRKCWTGWIKPHQIFKNYDKMLGLALPGIIMVEAEFLGFEILTIFASHISVNALAAQSIIATIASLAYQIPFSISISTSTRVANFIGASLYRSCIITCKVSLLLSFGVSLTSMLAIFVFRSNLAHIFSNEPEVIMLIETTLPILAVMQIFDSFNASTAGCLRGQGQQKIGGFINVFAFYCIGIPMSYFLSFHCDLGVKGLWYGITCALIVMSVCQSYAVFNCSWEELVKAANLRTSEDVF</sequence>